<reference evidence="2" key="1">
    <citation type="submission" date="2015-06" db="EMBL/GenBank/DDBJ databases">
        <authorList>
            <person name="Joergensen T."/>
        </authorList>
    </citation>
    <scope>NUCLEOTIDE SEQUENCE</scope>
    <source>
        <strain evidence="2">RGFK1598</strain>
    </source>
</reference>
<feature type="domain" description="Serine aminopeptidase S33" evidence="1">
    <location>
        <begin position="29"/>
        <end position="141"/>
    </location>
</feature>
<organism evidence="2">
    <name type="scientific">uncultured prokaryote</name>
    <dbReference type="NCBI Taxonomy" id="198431"/>
    <lineage>
        <taxon>unclassified sequences</taxon>
        <taxon>environmental samples</taxon>
    </lineage>
</organism>
<dbReference type="Pfam" id="PF12146">
    <property type="entry name" value="Hydrolase_4"/>
    <property type="match status" value="1"/>
</dbReference>
<evidence type="ECO:0000313" key="2">
    <source>
        <dbReference type="EMBL" id="CRY97502.1"/>
    </source>
</evidence>
<dbReference type="EMBL" id="LN854118">
    <property type="protein sequence ID" value="CRY97502.1"/>
    <property type="molecule type" value="Genomic_DNA"/>
</dbReference>
<sequence length="249" mass="27279">MIKQISLINRSGYTLRGMLNFPDGKETAPVLINIHGFGGTMGGYKGLHTHMAKTLAANGFACVRLDMYGNGESDGEFSDMTFTSLLEDTEDIFAWVKEQPWADSKHIILSGQSMGGYVAACAAPRLTPSALVLMCPGAGMWYGALERALAMEEKGIFFADIEGLKFSTSFNKDLHQYEPFSTAEGYHGPVLIIRGTKDELVDDDTCKKYCGIYGDSCTYVTVEEGNHNFTSLSAREACEQAILTFLKNE</sequence>
<protein>
    <recommendedName>
        <fullName evidence="1">Serine aminopeptidase S33 domain-containing protein</fullName>
    </recommendedName>
</protein>
<dbReference type="GO" id="GO:0052689">
    <property type="term" value="F:carboxylic ester hydrolase activity"/>
    <property type="evidence" value="ECO:0007669"/>
    <property type="project" value="TreeGrafter"/>
</dbReference>
<accession>A0A0H5QP23</accession>
<reference evidence="2" key="2">
    <citation type="submission" date="2015-07" db="EMBL/GenBank/DDBJ databases">
        <title>Plasmids, circular viruses and viroids from rat gut.</title>
        <authorList>
            <person name="Jorgensen T.J."/>
            <person name="Hansen M.A."/>
            <person name="Xu Z."/>
            <person name="Tabak M.A."/>
            <person name="Sorensen S.J."/>
            <person name="Hansen L.H."/>
        </authorList>
    </citation>
    <scope>NUCLEOTIDE SEQUENCE</scope>
    <source>
        <strain evidence="2">RGFK1598</strain>
    </source>
</reference>
<dbReference type="InterPro" id="IPR029058">
    <property type="entry name" value="AB_hydrolase_fold"/>
</dbReference>
<name>A0A0H5QP23_9ZZZZ</name>
<dbReference type="PANTHER" id="PTHR43265">
    <property type="entry name" value="ESTERASE ESTD"/>
    <property type="match status" value="1"/>
</dbReference>
<dbReference type="SUPFAM" id="SSF53474">
    <property type="entry name" value="alpha/beta-Hydrolases"/>
    <property type="match status" value="1"/>
</dbReference>
<dbReference type="InterPro" id="IPR022742">
    <property type="entry name" value="Hydrolase_4"/>
</dbReference>
<dbReference type="InterPro" id="IPR053145">
    <property type="entry name" value="AB_hydrolase_Est10"/>
</dbReference>
<evidence type="ECO:0000259" key="1">
    <source>
        <dbReference type="Pfam" id="PF12146"/>
    </source>
</evidence>
<proteinExistence type="predicted"/>
<dbReference type="PANTHER" id="PTHR43265:SF1">
    <property type="entry name" value="ESTERASE ESTD"/>
    <property type="match status" value="1"/>
</dbReference>
<dbReference type="AlphaFoldDB" id="A0A0H5QP23"/>
<dbReference type="Gene3D" id="3.40.50.1820">
    <property type="entry name" value="alpha/beta hydrolase"/>
    <property type="match status" value="1"/>
</dbReference>